<accession>X1GFB8</accession>
<name>X1GFB8_9ZZZZ</name>
<gene>
    <name evidence="1" type="ORF">S03H2_21668</name>
</gene>
<feature type="non-terminal residue" evidence="1">
    <location>
        <position position="1"/>
    </location>
</feature>
<sequence length="267" mass="31329">KQLEHLNNQVDNEWVNFNYRINKALLLKKSSRIKNLTAAAEIYKELIEEKTQFHNEILLEYCDLLLIELGMTNDAEILDEIQLYLNELIETAERSKSFWLLAETCLIQAKVSLITLDLTKARRFLIQGQQIAEKQGYKQTAVKFAEEYEDLKSQEHLWENFKVTNAPISERMKLAKISEYMRQMLRNRAKLTTQITEDDFTIHKERKICLVCRGDIKGYMYVCDCDTIYCEHCARALANLENVCWVCDAPMDKTKPVKHYEEEEISG</sequence>
<feature type="non-terminal residue" evidence="1">
    <location>
        <position position="267"/>
    </location>
</feature>
<dbReference type="AlphaFoldDB" id="X1GFB8"/>
<protein>
    <submittedName>
        <fullName evidence="1">Uncharacterized protein</fullName>
    </submittedName>
</protein>
<evidence type="ECO:0000313" key="1">
    <source>
        <dbReference type="EMBL" id="GAH31728.1"/>
    </source>
</evidence>
<proteinExistence type="predicted"/>
<reference evidence="1" key="1">
    <citation type="journal article" date="2014" name="Front. Microbiol.">
        <title>High frequency of phylogenetically diverse reductive dehalogenase-homologous genes in deep subseafloor sedimentary metagenomes.</title>
        <authorList>
            <person name="Kawai M."/>
            <person name="Futagami T."/>
            <person name="Toyoda A."/>
            <person name="Takaki Y."/>
            <person name="Nishi S."/>
            <person name="Hori S."/>
            <person name="Arai W."/>
            <person name="Tsubouchi T."/>
            <person name="Morono Y."/>
            <person name="Uchiyama I."/>
            <person name="Ito T."/>
            <person name="Fujiyama A."/>
            <person name="Inagaki F."/>
            <person name="Takami H."/>
        </authorList>
    </citation>
    <scope>NUCLEOTIDE SEQUENCE</scope>
    <source>
        <strain evidence="1">Expedition CK06-06</strain>
    </source>
</reference>
<organism evidence="1">
    <name type="scientific">marine sediment metagenome</name>
    <dbReference type="NCBI Taxonomy" id="412755"/>
    <lineage>
        <taxon>unclassified sequences</taxon>
        <taxon>metagenomes</taxon>
        <taxon>ecological metagenomes</taxon>
    </lineage>
</organism>
<dbReference type="SUPFAM" id="SSF57850">
    <property type="entry name" value="RING/U-box"/>
    <property type="match status" value="1"/>
</dbReference>
<comment type="caution">
    <text evidence="1">The sequence shown here is derived from an EMBL/GenBank/DDBJ whole genome shotgun (WGS) entry which is preliminary data.</text>
</comment>
<dbReference type="EMBL" id="BARU01011564">
    <property type="protein sequence ID" value="GAH31728.1"/>
    <property type="molecule type" value="Genomic_DNA"/>
</dbReference>